<evidence type="ECO:0000256" key="1">
    <source>
        <dbReference type="ARBA" id="ARBA00022801"/>
    </source>
</evidence>
<dbReference type="SUPFAM" id="SSF53474">
    <property type="entry name" value="alpha/beta-Hydrolases"/>
    <property type="match status" value="1"/>
</dbReference>
<keyword evidence="1" id="KW-0378">Hydrolase</keyword>
<accession>A0ABD5YWD7</accession>
<keyword evidence="2" id="KW-0645">Protease</keyword>
<dbReference type="Gene3D" id="3.40.50.1820">
    <property type="entry name" value="alpha/beta hydrolase"/>
    <property type="match status" value="1"/>
</dbReference>
<dbReference type="GeneID" id="76201583"/>
<evidence type="ECO:0000256" key="2">
    <source>
        <dbReference type="ARBA" id="ARBA00022825"/>
    </source>
</evidence>
<dbReference type="SUPFAM" id="SSF82171">
    <property type="entry name" value="DPP6 N-terminal domain-like"/>
    <property type="match status" value="1"/>
</dbReference>
<dbReference type="PANTHER" id="PTHR42776:SF27">
    <property type="entry name" value="DIPEPTIDYL PEPTIDASE FAMILY MEMBER 6"/>
    <property type="match status" value="1"/>
</dbReference>
<feature type="domain" description="Peptidase S9 prolyl oligopeptidase catalytic" evidence="4">
    <location>
        <begin position="480"/>
        <end position="682"/>
    </location>
</feature>
<evidence type="ECO:0000259" key="4">
    <source>
        <dbReference type="Pfam" id="PF00326"/>
    </source>
</evidence>
<dbReference type="InterPro" id="IPR029058">
    <property type="entry name" value="AB_hydrolase_fold"/>
</dbReference>
<evidence type="ECO:0000313" key="6">
    <source>
        <dbReference type="Proteomes" id="UP001596417"/>
    </source>
</evidence>
<protein>
    <submittedName>
        <fullName evidence="5">Prolyl oligopeptidase family serine peptidase</fullName>
    </submittedName>
</protein>
<sequence>MSELALDDLYDLTAITDLALSPDGERVAFVADEFDSQADKRRHSLFVAPSDGRKEPYRLTRASGASSPKWSPDGTKLGFLAARECDTALRVGASDENDEEDADTADADDEPKTQVWIFDLARGGDAQQVTTRDEGVREFDWEPDGERLVISARDPTEDERETLERRRDDGPIEIERLQHKADGVGWLDSVRTYLFVVDIETGDETRIDTAYGAGTYEPLMGLQPAWGPSDRIAFLSNRTEQPDDSAVYDVFTVAPDGGDLRQLTDSDLRITQPSWSPDGERLAFVGGHPTNWYRPTEVYITETDGEYESITAGLDRTVAWNGSPDWIDDETLLAAIGDEARSRLICCHVNGDPAERIFEEQSEYSTISTFSASSSASESGSDIALVRTAPDATRNVFTTNSDFDELTPVTDMNAAFEDRELPQCKRVHFESGTEDSPETENGSIEGLAFLPATFDLDNPDTHPLVVSIHGGPMSYDTPAFNFGRTYWTSQGYVVLCVNYRGSTSYGRAFSEQLRGTRGELESEDIINGVEHLVDRGWVDPDRLFVTGFSYGGITTAHVVARTDQFAAAAPEHGIYDLYSMFGTDDNHLWAEDEFGLPWENIDQYREYSSITRVGEMNTPLLITAGENDWRCPPTQAEQLYVSVKKRGVPSKLVVYQNEHHNVDSPERAIHRLQTIEQWFNKHDPDHETGTETEP</sequence>
<dbReference type="Pfam" id="PF00326">
    <property type="entry name" value="Peptidase_S9"/>
    <property type="match status" value="1"/>
</dbReference>
<proteinExistence type="predicted"/>
<dbReference type="Proteomes" id="UP001596417">
    <property type="component" value="Unassembled WGS sequence"/>
</dbReference>
<dbReference type="InterPro" id="IPR001375">
    <property type="entry name" value="Peptidase_S9_cat"/>
</dbReference>
<keyword evidence="6" id="KW-1185">Reference proteome</keyword>
<evidence type="ECO:0000256" key="3">
    <source>
        <dbReference type="SAM" id="MobiDB-lite"/>
    </source>
</evidence>
<dbReference type="GO" id="GO:0008233">
    <property type="term" value="F:peptidase activity"/>
    <property type="evidence" value="ECO:0007669"/>
    <property type="project" value="UniProtKB-ARBA"/>
</dbReference>
<dbReference type="Pfam" id="PF07676">
    <property type="entry name" value="PD40"/>
    <property type="match status" value="1"/>
</dbReference>
<comment type="caution">
    <text evidence="5">The sequence shown here is derived from an EMBL/GenBank/DDBJ whole genome shotgun (WGS) entry which is preliminary data.</text>
</comment>
<dbReference type="AlphaFoldDB" id="A0ABD5YWD7"/>
<evidence type="ECO:0000313" key="5">
    <source>
        <dbReference type="EMBL" id="MFC7191800.1"/>
    </source>
</evidence>
<dbReference type="PANTHER" id="PTHR42776">
    <property type="entry name" value="SERINE PEPTIDASE S9 FAMILY MEMBER"/>
    <property type="match status" value="1"/>
</dbReference>
<dbReference type="InterPro" id="IPR011042">
    <property type="entry name" value="6-blade_b-propeller_TolB-like"/>
</dbReference>
<keyword evidence="2" id="KW-0720">Serine protease</keyword>
<dbReference type="InterPro" id="IPR011659">
    <property type="entry name" value="WD40"/>
</dbReference>
<reference evidence="5 6" key="1">
    <citation type="journal article" date="2019" name="Int. J. Syst. Evol. Microbiol.">
        <title>The Global Catalogue of Microorganisms (GCM) 10K type strain sequencing project: providing services to taxonomists for standard genome sequencing and annotation.</title>
        <authorList>
            <consortium name="The Broad Institute Genomics Platform"/>
            <consortium name="The Broad Institute Genome Sequencing Center for Infectious Disease"/>
            <person name="Wu L."/>
            <person name="Ma J."/>
        </authorList>
    </citation>
    <scope>NUCLEOTIDE SEQUENCE [LARGE SCALE GENOMIC DNA]</scope>
    <source>
        <strain evidence="5 6">RDMS1</strain>
    </source>
</reference>
<feature type="compositionally biased region" description="Acidic residues" evidence="3">
    <location>
        <begin position="95"/>
        <end position="109"/>
    </location>
</feature>
<gene>
    <name evidence="5" type="ORF">ACFQL7_19780</name>
</gene>
<dbReference type="Gene3D" id="2.120.10.30">
    <property type="entry name" value="TolB, C-terminal domain"/>
    <property type="match status" value="2"/>
</dbReference>
<dbReference type="EMBL" id="JBHTAX010000001">
    <property type="protein sequence ID" value="MFC7191800.1"/>
    <property type="molecule type" value="Genomic_DNA"/>
</dbReference>
<organism evidence="5 6">
    <name type="scientific">Halocatena marina</name>
    <dbReference type="NCBI Taxonomy" id="2934937"/>
    <lineage>
        <taxon>Archaea</taxon>
        <taxon>Methanobacteriati</taxon>
        <taxon>Methanobacteriota</taxon>
        <taxon>Stenosarchaea group</taxon>
        <taxon>Halobacteria</taxon>
        <taxon>Halobacteriales</taxon>
        <taxon>Natronomonadaceae</taxon>
        <taxon>Halocatena</taxon>
    </lineage>
</organism>
<feature type="region of interest" description="Disordered" evidence="3">
    <location>
        <begin position="91"/>
        <end position="110"/>
    </location>
</feature>
<dbReference type="RefSeq" id="WP_264555454.1">
    <property type="nucleotide sequence ID" value="NZ_CP109979.1"/>
</dbReference>
<name>A0ABD5YWD7_9EURY</name>